<dbReference type="AlphaFoldDB" id="A0A4Y9ZS41"/>
<keyword evidence="3" id="KW-1185">Reference proteome</keyword>
<feature type="compositionally biased region" description="Acidic residues" evidence="1">
    <location>
        <begin position="27"/>
        <end position="40"/>
    </location>
</feature>
<dbReference type="EMBL" id="SFCI01000848">
    <property type="protein sequence ID" value="TFY77686.1"/>
    <property type="molecule type" value="Genomic_DNA"/>
</dbReference>
<name>A0A4Y9ZS41_9AGAM</name>
<dbReference type="Proteomes" id="UP000298061">
    <property type="component" value="Unassembled WGS sequence"/>
</dbReference>
<feature type="compositionally biased region" description="Gly residues" evidence="1">
    <location>
        <begin position="13"/>
        <end position="26"/>
    </location>
</feature>
<evidence type="ECO:0000313" key="2">
    <source>
        <dbReference type="EMBL" id="TFY77686.1"/>
    </source>
</evidence>
<organism evidence="2 3">
    <name type="scientific">Hericium alpestre</name>
    <dbReference type="NCBI Taxonomy" id="135208"/>
    <lineage>
        <taxon>Eukaryota</taxon>
        <taxon>Fungi</taxon>
        <taxon>Dikarya</taxon>
        <taxon>Basidiomycota</taxon>
        <taxon>Agaricomycotina</taxon>
        <taxon>Agaricomycetes</taxon>
        <taxon>Russulales</taxon>
        <taxon>Hericiaceae</taxon>
        <taxon>Hericium</taxon>
    </lineage>
</organism>
<proteinExistence type="predicted"/>
<sequence>MDAANDPLVAVWGGSGGGGTGVGTGDGDVEDMDEGADEDVEGLKDERRF</sequence>
<protein>
    <submittedName>
        <fullName evidence="2">Uncharacterized protein</fullName>
    </submittedName>
</protein>
<comment type="caution">
    <text evidence="2">The sequence shown here is derived from an EMBL/GenBank/DDBJ whole genome shotgun (WGS) entry which is preliminary data.</text>
</comment>
<evidence type="ECO:0000256" key="1">
    <source>
        <dbReference type="SAM" id="MobiDB-lite"/>
    </source>
</evidence>
<feature type="region of interest" description="Disordered" evidence="1">
    <location>
        <begin position="1"/>
        <end position="49"/>
    </location>
</feature>
<reference evidence="2 3" key="1">
    <citation type="submission" date="2019-02" db="EMBL/GenBank/DDBJ databases">
        <title>Genome sequencing of the rare red list fungi Hericium alpestre (H. flagellum).</title>
        <authorList>
            <person name="Buettner E."/>
            <person name="Kellner H."/>
        </authorList>
    </citation>
    <scope>NUCLEOTIDE SEQUENCE [LARGE SCALE GENOMIC DNA]</scope>
    <source>
        <strain evidence="2 3">DSM 108284</strain>
    </source>
</reference>
<evidence type="ECO:0000313" key="3">
    <source>
        <dbReference type="Proteomes" id="UP000298061"/>
    </source>
</evidence>
<accession>A0A4Y9ZS41</accession>
<gene>
    <name evidence="2" type="ORF">EWM64_g6326</name>
</gene>